<sequence length="106" mass="12097">MFFFMFVSIGLRIWLQNFQFSVIFVALNGAHTSSLFVEFFRIGVAGWPTGAVGFLICGILKLWCCSVFVGTYSCWPEPAFRFSTVDHSLVRRLSARLNPETFSLVW</sequence>
<dbReference type="AlphaFoldDB" id="A0A0F7V9R2"/>
<reference evidence="2" key="1">
    <citation type="journal article" date="2015" name="PLoS ONE">
        <title>Comprehensive Evaluation of Toxoplasma gondii VEG and Neospora caninum LIV Genomes with Tachyzoite Stage Transcriptome and Proteome Defines Novel Transcript Features.</title>
        <authorList>
            <person name="Ramaprasad A."/>
            <person name="Mourier T."/>
            <person name="Naeem R."/>
            <person name="Malas T.B."/>
            <person name="Moussa E."/>
            <person name="Panigrahi A."/>
            <person name="Vermont S.J."/>
            <person name="Otto T.D."/>
            <person name="Wastling J."/>
            <person name="Pain A."/>
        </authorList>
    </citation>
    <scope>NUCLEOTIDE SEQUENCE</scope>
    <source>
        <strain evidence="2">VEG</strain>
    </source>
</reference>
<dbReference type="EMBL" id="LN714500">
    <property type="protein sequence ID" value="CEL76849.1"/>
    <property type="molecule type" value="Genomic_DNA"/>
</dbReference>
<proteinExistence type="predicted"/>
<gene>
    <name evidence="2" type="ORF">BN1205_062050</name>
</gene>
<evidence type="ECO:0000313" key="2">
    <source>
        <dbReference type="EMBL" id="CEL76849.1"/>
    </source>
</evidence>
<organism evidence="2">
    <name type="scientific">Toxoplasma gondii (strain ATCC 50861 / VEG)</name>
    <dbReference type="NCBI Taxonomy" id="432359"/>
    <lineage>
        <taxon>Eukaryota</taxon>
        <taxon>Sar</taxon>
        <taxon>Alveolata</taxon>
        <taxon>Apicomplexa</taxon>
        <taxon>Conoidasida</taxon>
        <taxon>Coccidia</taxon>
        <taxon>Eucoccidiorida</taxon>
        <taxon>Eimeriorina</taxon>
        <taxon>Sarcocystidae</taxon>
        <taxon>Toxoplasma</taxon>
    </lineage>
</organism>
<protein>
    <recommendedName>
        <fullName evidence="3">Transmembrane protein</fullName>
    </recommendedName>
</protein>
<evidence type="ECO:0000256" key="1">
    <source>
        <dbReference type="SAM" id="Phobius"/>
    </source>
</evidence>
<name>A0A0F7V9R2_TOXGV</name>
<keyword evidence="1" id="KW-0472">Membrane</keyword>
<accession>A0A0F7V9R2</accession>
<feature type="transmembrane region" description="Helical" evidence="1">
    <location>
        <begin position="6"/>
        <end position="27"/>
    </location>
</feature>
<keyword evidence="1" id="KW-0812">Transmembrane</keyword>
<evidence type="ECO:0008006" key="3">
    <source>
        <dbReference type="Google" id="ProtNLM"/>
    </source>
</evidence>
<keyword evidence="1" id="KW-1133">Transmembrane helix</keyword>
<feature type="transmembrane region" description="Helical" evidence="1">
    <location>
        <begin position="39"/>
        <end position="63"/>
    </location>
</feature>